<protein>
    <submittedName>
        <fullName evidence="1">Uncharacterized protein</fullName>
    </submittedName>
</protein>
<comment type="caution">
    <text evidence="1">The sequence shown here is derived from an EMBL/GenBank/DDBJ whole genome shotgun (WGS) entry which is preliminary data.</text>
</comment>
<proteinExistence type="predicted"/>
<evidence type="ECO:0000313" key="1">
    <source>
        <dbReference type="EMBL" id="HAC6521228.1"/>
    </source>
</evidence>
<dbReference type="EMBL" id="DAAMGC010000030">
    <property type="protein sequence ID" value="HAC6521228.1"/>
    <property type="molecule type" value="Genomic_DNA"/>
</dbReference>
<reference evidence="1" key="2">
    <citation type="submission" date="2018-07" db="EMBL/GenBank/DDBJ databases">
        <authorList>
            <consortium name="NCBI Pathogen Detection Project"/>
        </authorList>
    </citation>
    <scope>NUCLEOTIDE SEQUENCE</scope>
    <source>
        <strain evidence="1">74-85</strain>
    </source>
</reference>
<gene>
    <name evidence="1" type="ORF">G0B32_21805</name>
</gene>
<sequence>MDRNRKLLLAAAAGAVAGWFCTAILATSLVVKVGHAERRAESAEADAATWKRQAGKAYTELLKARAGTDNTAALIPVGARIDCVMQMTTVGGLTTAKCEDATIYPPRDY</sequence>
<accession>A0A701UNT3</accession>
<name>A0A701UNT3_SALHO</name>
<reference evidence="1" key="1">
    <citation type="journal article" date="2018" name="Genome Biol.">
        <title>SKESA: strategic k-mer extension for scrupulous assemblies.</title>
        <authorList>
            <person name="Souvorov A."/>
            <person name="Agarwala R."/>
            <person name="Lipman D.J."/>
        </authorList>
    </citation>
    <scope>NUCLEOTIDE SEQUENCE</scope>
    <source>
        <strain evidence="1">74-85</strain>
    </source>
</reference>
<organism evidence="1">
    <name type="scientific">Salmonella enterica subsp. houtenae serovar 45:g,z51:-</name>
    <dbReference type="NCBI Taxonomy" id="1967611"/>
    <lineage>
        <taxon>Bacteria</taxon>
        <taxon>Pseudomonadati</taxon>
        <taxon>Pseudomonadota</taxon>
        <taxon>Gammaproteobacteria</taxon>
        <taxon>Enterobacterales</taxon>
        <taxon>Enterobacteriaceae</taxon>
        <taxon>Salmonella</taxon>
    </lineage>
</organism>
<dbReference type="AlphaFoldDB" id="A0A701UNT3"/>